<dbReference type="PROSITE" id="PS00108">
    <property type="entry name" value="PROTEIN_KINASE_ST"/>
    <property type="match status" value="1"/>
</dbReference>
<dbReference type="SMART" id="SM00220">
    <property type="entry name" value="S_TKc"/>
    <property type="match status" value="1"/>
</dbReference>
<sequence>MAVLKFGCDHAWLNLFAANSYKAFDEVDGIEVAWNQVRIDDVLRSPEDLERLYSEVHLLKLLKHDNIIKFYASWIDQNNKTINIITELFTSGSLRQYRMKHKKVDMKAIKRWARQILMGLNYLHCHDPPIIHRDLKCDNIFINGNRGEVKIGDLGLATIMQQTNARSVIGTPEFMAPELYDEDYNELVDIYSFGMCMLEMVTFEYPYSECRNSAQIYKKVSSGIKPVALSKVIDLEVKSFIEKCIAPAAERLPAKELLKDPFLQLDYLDGPQEACPSHLPAVDVENAYAAEDQCMLHEECTCTCRMPLSVDGFKETEPEIITVIENPDVGLPYMMVVKKSVNRRMFILKGEKNDDKSVSLLLRIEYARRPARHVHFLFYLDCDTAQSITSEMVEQIGLIDQDVKCIVELIDTLLMNLIPGWKPCIAADLPVQTSETPRCYSGQKETDSSIYSSVTSFQNVFEAVDDVPCSLPSQDLGSIDDSIHVAHGNNVCIEVDDDIAHVDFESLSITPTDDRASGLSLPSTISMEGNDDKCSMICGSSSAGDIDSNGHDMMVCRLPGAEVCTQNDEKNEDVVNMSTDALAVSRLPNESSFLYLADEVDDDELRMQLEFIELQYAEAIHDINQRKQQAIEAAKNMLSQRKKMLI</sequence>
<dbReference type="SUPFAM" id="SSF56112">
    <property type="entry name" value="Protein kinase-like (PK-like)"/>
    <property type="match status" value="1"/>
</dbReference>
<name>A0A843VRT6_COLES</name>
<feature type="domain" description="Protein kinase" evidence="9">
    <location>
        <begin position="1"/>
        <end position="263"/>
    </location>
</feature>
<dbReference type="CDD" id="cd13983">
    <property type="entry name" value="STKc_WNK"/>
    <property type="match status" value="1"/>
</dbReference>
<evidence type="ECO:0000313" key="10">
    <source>
        <dbReference type="EMBL" id="MQL96977.1"/>
    </source>
</evidence>
<evidence type="ECO:0000256" key="2">
    <source>
        <dbReference type="ARBA" id="ARBA00022527"/>
    </source>
</evidence>
<dbReference type="InterPro" id="IPR011009">
    <property type="entry name" value="Kinase-like_dom_sf"/>
</dbReference>
<keyword evidence="3" id="KW-0808">Transferase</keyword>
<evidence type="ECO:0000256" key="1">
    <source>
        <dbReference type="ARBA" id="ARBA00012513"/>
    </source>
</evidence>
<dbReference type="EMBL" id="NMUH01001985">
    <property type="protein sequence ID" value="MQL96977.1"/>
    <property type="molecule type" value="Genomic_DNA"/>
</dbReference>
<comment type="catalytic activity">
    <reaction evidence="8">
        <text>L-seryl-[protein] + ATP = O-phospho-L-seryl-[protein] + ADP + H(+)</text>
        <dbReference type="Rhea" id="RHEA:17989"/>
        <dbReference type="Rhea" id="RHEA-COMP:9863"/>
        <dbReference type="Rhea" id="RHEA-COMP:11604"/>
        <dbReference type="ChEBI" id="CHEBI:15378"/>
        <dbReference type="ChEBI" id="CHEBI:29999"/>
        <dbReference type="ChEBI" id="CHEBI:30616"/>
        <dbReference type="ChEBI" id="CHEBI:83421"/>
        <dbReference type="ChEBI" id="CHEBI:456216"/>
        <dbReference type="EC" id="2.7.11.1"/>
    </reaction>
</comment>
<dbReference type="AlphaFoldDB" id="A0A843VRT6"/>
<keyword evidence="2" id="KW-0723">Serine/threonine-protein kinase</keyword>
<keyword evidence="11" id="KW-1185">Reference proteome</keyword>
<proteinExistence type="predicted"/>
<dbReference type="PANTHER" id="PTHR13902">
    <property type="entry name" value="SERINE/THREONINE-PROTEIN KINASE WNK WITH NO LYSINE -RELATED"/>
    <property type="match status" value="1"/>
</dbReference>
<dbReference type="Gene3D" id="3.30.200.20">
    <property type="entry name" value="Phosphorylase Kinase, domain 1"/>
    <property type="match status" value="1"/>
</dbReference>
<evidence type="ECO:0000256" key="8">
    <source>
        <dbReference type="ARBA" id="ARBA00048679"/>
    </source>
</evidence>
<accession>A0A843VRT6</accession>
<dbReference type="Pfam" id="PF00069">
    <property type="entry name" value="Pkinase"/>
    <property type="match status" value="1"/>
</dbReference>
<dbReference type="FunFam" id="3.30.200.20:FF:000075">
    <property type="entry name" value="Probable serine/threonine-protein kinase WNK1"/>
    <property type="match status" value="1"/>
</dbReference>
<evidence type="ECO:0000313" key="11">
    <source>
        <dbReference type="Proteomes" id="UP000652761"/>
    </source>
</evidence>
<dbReference type="FunFam" id="1.10.510.10:FF:000046">
    <property type="entry name" value="probable serine/threonine-protein kinase WNK9"/>
    <property type="match status" value="1"/>
</dbReference>
<dbReference type="Proteomes" id="UP000652761">
    <property type="component" value="Unassembled WGS sequence"/>
</dbReference>
<dbReference type="EC" id="2.7.11.1" evidence="1"/>
<evidence type="ECO:0000256" key="4">
    <source>
        <dbReference type="ARBA" id="ARBA00022741"/>
    </source>
</evidence>
<keyword evidence="6" id="KW-0067">ATP-binding</keyword>
<evidence type="ECO:0000256" key="6">
    <source>
        <dbReference type="ARBA" id="ARBA00022840"/>
    </source>
</evidence>
<comment type="caution">
    <text evidence="10">The sequence shown here is derived from an EMBL/GenBank/DDBJ whole genome shotgun (WGS) entry which is preliminary data.</text>
</comment>
<dbReference type="InterPro" id="IPR000719">
    <property type="entry name" value="Prot_kinase_dom"/>
</dbReference>
<keyword evidence="5" id="KW-0418">Kinase</keyword>
<evidence type="ECO:0000259" key="9">
    <source>
        <dbReference type="PROSITE" id="PS50011"/>
    </source>
</evidence>
<keyword evidence="4" id="KW-0547">Nucleotide-binding</keyword>
<protein>
    <recommendedName>
        <fullName evidence="1">non-specific serine/threonine protein kinase</fullName>
        <ecNumber evidence="1">2.7.11.1</ecNumber>
    </recommendedName>
</protein>
<dbReference type="PROSITE" id="PS50011">
    <property type="entry name" value="PROTEIN_KINASE_DOM"/>
    <property type="match status" value="1"/>
</dbReference>
<reference evidence="10" key="1">
    <citation type="submission" date="2017-07" db="EMBL/GenBank/DDBJ databases">
        <title>Taro Niue Genome Assembly and Annotation.</title>
        <authorList>
            <person name="Atibalentja N."/>
            <person name="Keating K."/>
            <person name="Fields C.J."/>
        </authorList>
    </citation>
    <scope>NUCLEOTIDE SEQUENCE</scope>
    <source>
        <strain evidence="10">Niue_2</strain>
        <tissue evidence="10">Leaf</tissue>
    </source>
</reference>
<dbReference type="InterPro" id="IPR050588">
    <property type="entry name" value="WNK_Ser-Thr_kinase"/>
</dbReference>
<dbReference type="GO" id="GO:0004674">
    <property type="term" value="F:protein serine/threonine kinase activity"/>
    <property type="evidence" value="ECO:0007669"/>
    <property type="project" value="UniProtKB-KW"/>
</dbReference>
<dbReference type="Gene3D" id="1.10.510.10">
    <property type="entry name" value="Transferase(Phosphotransferase) domain 1"/>
    <property type="match status" value="1"/>
</dbReference>
<evidence type="ECO:0000256" key="7">
    <source>
        <dbReference type="ARBA" id="ARBA00047899"/>
    </source>
</evidence>
<dbReference type="OrthoDB" id="4062651at2759"/>
<gene>
    <name evidence="10" type="ORF">Taro_029665</name>
</gene>
<dbReference type="GO" id="GO:0005524">
    <property type="term" value="F:ATP binding"/>
    <property type="evidence" value="ECO:0007669"/>
    <property type="project" value="UniProtKB-KW"/>
</dbReference>
<evidence type="ECO:0000256" key="3">
    <source>
        <dbReference type="ARBA" id="ARBA00022679"/>
    </source>
</evidence>
<evidence type="ECO:0000256" key="5">
    <source>
        <dbReference type="ARBA" id="ARBA00022777"/>
    </source>
</evidence>
<dbReference type="InterPro" id="IPR008271">
    <property type="entry name" value="Ser/Thr_kinase_AS"/>
</dbReference>
<organism evidence="10 11">
    <name type="scientific">Colocasia esculenta</name>
    <name type="common">Wild taro</name>
    <name type="synonym">Arum esculentum</name>
    <dbReference type="NCBI Taxonomy" id="4460"/>
    <lineage>
        <taxon>Eukaryota</taxon>
        <taxon>Viridiplantae</taxon>
        <taxon>Streptophyta</taxon>
        <taxon>Embryophyta</taxon>
        <taxon>Tracheophyta</taxon>
        <taxon>Spermatophyta</taxon>
        <taxon>Magnoliopsida</taxon>
        <taxon>Liliopsida</taxon>
        <taxon>Araceae</taxon>
        <taxon>Aroideae</taxon>
        <taxon>Colocasieae</taxon>
        <taxon>Colocasia</taxon>
    </lineage>
</organism>
<comment type="catalytic activity">
    <reaction evidence="7">
        <text>L-threonyl-[protein] + ATP = O-phospho-L-threonyl-[protein] + ADP + H(+)</text>
        <dbReference type="Rhea" id="RHEA:46608"/>
        <dbReference type="Rhea" id="RHEA-COMP:11060"/>
        <dbReference type="Rhea" id="RHEA-COMP:11605"/>
        <dbReference type="ChEBI" id="CHEBI:15378"/>
        <dbReference type="ChEBI" id="CHEBI:30013"/>
        <dbReference type="ChEBI" id="CHEBI:30616"/>
        <dbReference type="ChEBI" id="CHEBI:61977"/>
        <dbReference type="ChEBI" id="CHEBI:456216"/>
        <dbReference type="EC" id="2.7.11.1"/>
    </reaction>
</comment>